<evidence type="ECO:0000313" key="19">
    <source>
        <dbReference type="EMBL" id="EAZ89573.1"/>
    </source>
</evidence>
<dbReference type="PROSITE" id="PS51918">
    <property type="entry name" value="RADICAL_SAM"/>
    <property type="match status" value="1"/>
</dbReference>
<comment type="subunit">
    <text evidence="4">Monomer.</text>
</comment>
<keyword evidence="11 15" id="KW-0411">Iron-sulfur</keyword>
<dbReference type="GO" id="GO:0005737">
    <property type="term" value="C:cytoplasm"/>
    <property type="evidence" value="ECO:0007669"/>
    <property type="project" value="UniProtKB-SubCell"/>
</dbReference>
<evidence type="ECO:0000256" key="13">
    <source>
        <dbReference type="ARBA" id="ARBA00048321"/>
    </source>
</evidence>
<evidence type="ECO:0000256" key="16">
    <source>
        <dbReference type="PIRSR" id="PIRSR000167-1"/>
    </source>
</evidence>
<dbReference type="Pfam" id="PF06969">
    <property type="entry name" value="HemN_C"/>
    <property type="match status" value="1"/>
</dbReference>
<dbReference type="GO" id="GO:0046872">
    <property type="term" value="F:metal ion binding"/>
    <property type="evidence" value="ECO:0007669"/>
    <property type="project" value="UniProtKB-KW"/>
</dbReference>
<keyword evidence="8 15" id="KW-0479">Metal-binding</keyword>
<evidence type="ECO:0000256" key="9">
    <source>
        <dbReference type="ARBA" id="ARBA00023002"/>
    </source>
</evidence>
<evidence type="ECO:0000256" key="4">
    <source>
        <dbReference type="ARBA" id="ARBA00011245"/>
    </source>
</evidence>
<evidence type="ECO:0000256" key="15">
    <source>
        <dbReference type="PIRNR" id="PIRNR000167"/>
    </source>
</evidence>
<evidence type="ECO:0000256" key="12">
    <source>
        <dbReference type="ARBA" id="ARBA00023244"/>
    </source>
</evidence>
<comment type="function">
    <text evidence="14">Involved in the heme and chlorophyll biosynthesis. Catalyzes the anaerobic oxidative decarboxylation of propionate groups of rings A and B of coproporphyrinogen III to yield the vinyl groups in protoporphyrinogen IX.</text>
</comment>
<feature type="binding site" evidence="17">
    <location>
        <position position="73"/>
    </location>
    <ligand>
        <name>[4Fe-4S] cluster</name>
        <dbReference type="ChEBI" id="CHEBI:49883"/>
        <note>4Fe-4S-S-AdoMet</note>
    </ligand>
</feature>
<dbReference type="InterPro" id="IPR010723">
    <property type="entry name" value="HemN_C"/>
</dbReference>
<evidence type="ECO:0000256" key="1">
    <source>
        <dbReference type="ARBA" id="ARBA00004496"/>
    </source>
</evidence>
<feature type="binding site" evidence="16">
    <location>
        <position position="334"/>
    </location>
    <ligand>
        <name>S-adenosyl-L-methionine</name>
        <dbReference type="ChEBI" id="CHEBI:59789"/>
        <label>1</label>
    </ligand>
</feature>
<evidence type="ECO:0000259" key="18">
    <source>
        <dbReference type="PROSITE" id="PS51918"/>
    </source>
</evidence>
<dbReference type="InterPro" id="IPR023404">
    <property type="entry name" value="rSAM_horseshoe"/>
</dbReference>
<reference evidence="19 20" key="1">
    <citation type="submission" date="2007-03" db="EMBL/GenBank/DDBJ databases">
        <authorList>
            <person name="Stal L."/>
            <person name="Ferriera S."/>
            <person name="Johnson J."/>
            <person name="Kravitz S."/>
            <person name="Beeson K."/>
            <person name="Sutton G."/>
            <person name="Rogers Y.-H."/>
            <person name="Friedman R."/>
            <person name="Frazier M."/>
            <person name="Venter J.C."/>
        </authorList>
    </citation>
    <scope>NUCLEOTIDE SEQUENCE [LARGE SCALE GENOMIC DNA]</scope>
    <source>
        <strain evidence="19 20">CCY0110</strain>
    </source>
</reference>
<evidence type="ECO:0000256" key="7">
    <source>
        <dbReference type="ARBA" id="ARBA00022691"/>
    </source>
</evidence>
<dbReference type="InterPro" id="IPR034505">
    <property type="entry name" value="Coproporphyrinogen-III_oxidase"/>
</dbReference>
<dbReference type="SFLD" id="SFLDG01082">
    <property type="entry name" value="B12-binding_domain_containing"/>
    <property type="match status" value="1"/>
</dbReference>
<protein>
    <recommendedName>
        <fullName evidence="15">Coproporphyrinogen-III oxidase</fullName>
        <ecNumber evidence="15">1.3.98.3</ecNumber>
    </recommendedName>
</protein>
<dbReference type="FunFam" id="1.10.10.920:FF:000002">
    <property type="entry name" value="Coproporphyrinogen-III oxidase"/>
    <property type="match status" value="1"/>
</dbReference>
<evidence type="ECO:0000313" key="20">
    <source>
        <dbReference type="Proteomes" id="UP000003781"/>
    </source>
</evidence>
<dbReference type="EC" id="1.3.98.3" evidence="15"/>
<accession>A3IVA4</accession>
<dbReference type="InterPro" id="IPR004558">
    <property type="entry name" value="Coprogen_oxidase_HemN"/>
</dbReference>
<evidence type="ECO:0000256" key="5">
    <source>
        <dbReference type="ARBA" id="ARBA00022485"/>
    </source>
</evidence>
<organism evidence="19 20">
    <name type="scientific">Crocosphaera chwakensis CCY0110</name>
    <dbReference type="NCBI Taxonomy" id="391612"/>
    <lineage>
        <taxon>Bacteria</taxon>
        <taxon>Bacillati</taxon>
        <taxon>Cyanobacteriota</taxon>
        <taxon>Cyanophyceae</taxon>
        <taxon>Oscillatoriophycideae</taxon>
        <taxon>Chroococcales</taxon>
        <taxon>Aphanothecaceae</taxon>
        <taxon>Crocosphaera</taxon>
        <taxon>Crocosphaera chwakensis</taxon>
    </lineage>
</organism>
<dbReference type="Gene3D" id="3.80.30.20">
    <property type="entry name" value="tm_1862 like domain"/>
    <property type="match status" value="1"/>
</dbReference>
<evidence type="ECO:0000256" key="14">
    <source>
        <dbReference type="ARBA" id="ARBA00058980"/>
    </source>
</evidence>
<dbReference type="RefSeq" id="WP_008277312.1">
    <property type="nucleotide sequence ID" value="NZ_AAXW01000041.1"/>
</dbReference>
<dbReference type="PIRSF" id="PIRSF000167">
    <property type="entry name" value="HemN"/>
    <property type="match status" value="1"/>
</dbReference>
<feature type="binding site" evidence="16">
    <location>
        <position position="150"/>
    </location>
    <ligand>
        <name>S-adenosyl-L-methionine</name>
        <dbReference type="ChEBI" id="CHEBI:59789"/>
        <label>1</label>
    </ligand>
</feature>
<dbReference type="GO" id="GO:0006782">
    <property type="term" value="P:protoporphyrinogen IX biosynthetic process"/>
    <property type="evidence" value="ECO:0007669"/>
    <property type="project" value="UniProtKB-UniPathway"/>
</dbReference>
<evidence type="ECO:0000256" key="17">
    <source>
        <dbReference type="PIRSR" id="PIRSR000167-2"/>
    </source>
</evidence>
<comment type="similarity">
    <text evidence="3 15">Belongs to the anaerobic coproporphyrinogen-III oxidase family.</text>
</comment>
<feature type="domain" description="Radical SAM core" evidence="18">
    <location>
        <begin position="51"/>
        <end position="285"/>
    </location>
</feature>
<dbReference type="InterPro" id="IPR006638">
    <property type="entry name" value="Elp3/MiaA/NifB-like_rSAM"/>
</dbReference>
<comment type="caution">
    <text evidence="19">The sequence shown here is derived from an EMBL/GenBank/DDBJ whole genome shotgun (WGS) entry which is preliminary data.</text>
</comment>
<dbReference type="EMBL" id="AAXW01000041">
    <property type="protein sequence ID" value="EAZ89573.1"/>
    <property type="molecule type" value="Genomic_DNA"/>
</dbReference>
<evidence type="ECO:0000256" key="6">
    <source>
        <dbReference type="ARBA" id="ARBA00022490"/>
    </source>
</evidence>
<comment type="subcellular location">
    <subcellularLocation>
        <location evidence="1 15">Cytoplasm</location>
    </subcellularLocation>
</comment>
<dbReference type="GO" id="GO:0004109">
    <property type="term" value="F:coproporphyrinogen oxidase activity"/>
    <property type="evidence" value="ECO:0007669"/>
    <property type="project" value="InterPro"/>
</dbReference>
<evidence type="ECO:0000256" key="2">
    <source>
        <dbReference type="ARBA" id="ARBA00004785"/>
    </source>
</evidence>
<dbReference type="SFLD" id="SFLDG01065">
    <property type="entry name" value="anaerobic_coproporphyrinogen-I"/>
    <property type="match status" value="1"/>
</dbReference>
<keyword evidence="12 15" id="KW-0627">Porphyrin biosynthesis</keyword>
<dbReference type="SMART" id="SM00729">
    <property type="entry name" value="Elp3"/>
    <property type="match status" value="1"/>
</dbReference>
<feature type="binding site" evidence="16">
    <location>
        <position position="189"/>
    </location>
    <ligand>
        <name>S-adenosyl-L-methionine</name>
        <dbReference type="ChEBI" id="CHEBI:59789"/>
        <label>2</label>
    </ligand>
</feature>
<dbReference type="InterPro" id="IPR058240">
    <property type="entry name" value="rSAM_sf"/>
</dbReference>
<feature type="binding site" evidence="17">
    <location>
        <position position="70"/>
    </location>
    <ligand>
        <name>[4Fe-4S] cluster</name>
        <dbReference type="ChEBI" id="CHEBI:49883"/>
        <note>4Fe-4S-S-AdoMet</note>
    </ligand>
</feature>
<dbReference type="AlphaFoldDB" id="A3IVA4"/>
<feature type="binding site" evidence="16">
    <location>
        <position position="177"/>
    </location>
    <ligand>
        <name>S-adenosyl-L-methionine</name>
        <dbReference type="ChEBI" id="CHEBI:59789"/>
        <label>2</label>
    </ligand>
</feature>
<feature type="binding site" evidence="16">
    <location>
        <position position="248"/>
    </location>
    <ligand>
        <name>S-adenosyl-L-methionine</name>
        <dbReference type="ChEBI" id="CHEBI:59789"/>
        <label>2</label>
    </ligand>
</feature>
<dbReference type="GO" id="GO:0051989">
    <property type="term" value="F:coproporphyrinogen dehydrogenase activity"/>
    <property type="evidence" value="ECO:0007669"/>
    <property type="project" value="UniProtKB-EC"/>
</dbReference>
<feature type="binding site" evidence="16">
    <location>
        <position position="60"/>
    </location>
    <ligand>
        <name>S-adenosyl-L-methionine</name>
        <dbReference type="ChEBI" id="CHEBI:59789"/>
        <label>1</label>
    </ligand>
</feature>
<feature type="binding site" evidence="16">
    <location>
        <begin position="118"/>
        <end position="119"/>
    </location>
    <ligand>
        <name>S-adenosyl-L-methionine</name>
        <dbReference type="ChEBI" id="CHEBI:59789"/>
        <label>2</label>
    </ligand>
</feature>
<comment type="cofactor">
    <cofactor evidence="15 17">
        <name>[4Fe-4S] cluster</name>
        <dbReference type="ChEBI" id="CHEBI:49883"/>
    </cofactor>
    <text evidence="15 17">Binds 1 [4Fe-4S] cluster. The cluster is coordinated with 3 cysteines and an exchangeable S-adenosyl-L-methionine.</text>
</comment>
<dbReference type="eggNOG" id="COG0635">
    <property type="taxonomic scope" value="Bacteria"/>
</dbReference>
<keyword evidence="9 15" id="KW-0560">Oxidoreductase</keyword>
<dbReference type="FunFam" id="3.80.30.20:FF:000012">
    <property type="entry name" value="Coproporphyrinogen-III oxidase"/>
    <property type="match status" value="1"/>
</dbReference>
<dbReference type="CDD" id="cd01335">
    <property type="entry name" value="Radical_SAM"/>
    <property type="match status" value="1"/>
</dbReference>
<comment type="catalytic activity">
    <reaction evidence="13 15">
        <text>coproporphyrinogen III + 2 S-adenosyl-L-methionine = protoporphyrinogen IX + 2 5'-deoxyadenosine + 2 L-methionine + 2 CO2</text>
        <dbReference type="Rhea" id="RHEA:15425"/>
        <dbReference type="ChEBI" id="CHEBI:16526"/>
        <dbReference type="ChEBI" id="CHEBI:17319"/>
        <dbReference type="ChEBI" id="CHEBI:57307"/>
        <dbReference type="ChEBI" id="CHEBI:57309"/>
        <dbReference type="ChEBI" id="CHEBI:57844"/>
        <dbReference type="ChEBI" id="CHEBI:59789"/>
        <dbReference type="EC" id="1.3.98.3"/>
    </reaction>
</comment>
<sequence>MNLTAKTIEFDQDLIKKYDKSLPRYTSYPPATELKSKVGEVEFRAGIAAGNHKNTPLSLYCHIPFCETACYFCGCNTIITGNKKVADPYLEYLIKDIERTAELISPNRAVNQIHWGGGTPNYLNQSQIDQLFNTLVKNFNIDKDAEISIEVNPRYLDRNFIFFLRKLGFNRISFGIQDFDPKVQKVINRVQPEEMLFNVMGWMREAEFESVNVDLIYGLPYQNRNTFKKTVQKTIELDPDRIAVFNFAYIPWIKPAQKNLPVDELPDAPEKLAMLQMTIEEFNNNDYLFIGMDHFAKANDELAIAQSQGDLHRNFQGYTTKPESDLLAFGMTSISMLHDVYVQNHKKIKDYYKALDEGHLPIEKGVTLSKDDIIRRAVIMELMCQSQLYKNRIEEKYNLNFDLDFDEYFAQELIDLKPLEADGLIHLHSDRLEVTNTGRWLIRNIAAVFDPYLKGRKEQSFSKAI</sequence>
<keyword evidence="7 15" id="KW-0949">S-adenosyl-L-methionine</keyword>
<evidence type="ECO:0000256" key="10">
    <source>
        <dbReference type="ARBA" id="ARBA00023004"/>
    </source>
</evidence>
<dbReference type="Pfam" id="PF04055">
    <property type="entry name" value="Radical_SAM"/>
    <property type="match status" value="1"/>
</dbReference>
<dbReference type="OrthoDB" id="9808022at2"/>
<dbReference type="SFLD" id="SFLDS00029">
    <property type="entry name" value="Radical_SAM"/>
    <property type="match status" value="1"/>
</dbReference>
<dbReference type="SUPFAM" id="SSF102114">
    <property type="entry name" value="Radical SAM enzymes"/>
    <property type="match status" value="1"/>
</dbReference>
<evidence type="ECO:0000256" key="8">
    <source>
        <dbReference type="ARBA" id="ARBA00022723"/>
    </source>
</evidence>
<keyword evidence="20" id="KW-1185">Reference proteome</keyword>
<name>A3IVA4_9CHRO</name>
<feature type="binding site" evidence="16">
    <location>
        <position position="214"/>
    </location>
    <ligand>
        <name>S-adenosyl-L-methionine</name>
        <dbReference type="ChEBI" id="CHEBI:59789"/>
        <label>2</label>
    </ligand>
</feature>
<dbReference type="PANTHER" id="PTHR13932">
    <property type="entry name" value="COPROPORPHYRINIGEN III OXIDASE"/>
    <property type="match status" value="1"/>
</dbReference>
<dbReference type="InterPro" id="IPR007197">
    <property type="entry name" value="rSAM"/>
</dbReference>
<dbReference type="Proteomes" id="UP000003781">
    <property type="component" value="Unassembled WGS sequence"/>
</dbReference>
<dbReference type="UniPathway" id="UPA00251">
    <property type="reaction ID" value="UER00323"/>
</dbReference>
<feature type="binding site" evidence="17">
    <location>
        <position position="66"/>
    </location>
    <ligand>
        <name>[4Fe-4S] cluster</name>
        <dbReference type="ChEBI" id="CHEBI:49883"/>
        <note>4Fe-4S-S-AdoMet</note>
    </ligand>
</feature>
<keyword evidence="6 15" id="KW-0963">Cytoplasm</keyword>
<comment type="pathway">
    <text evidence="2 15">Porphyrin-containing compound metabolism; protoporphyrin-IX biosynthesis; protoporphyrinogen-IX from coproporphyrinogen-III (AdoMet route): step 1/1.</text>
</comment>
<evidence type="ECO:0000256" key="11">
    <source>
        <dbReference type="ARBA" id="ARBA00023014"/>
    </source>
</evidence>
<evidence type="ECO:0000256" key="3">
    <source>
        <dbReference type="ARBA" id="ARBA00005493"/>
    </source>
</evidence>
<gene>
    <name evidence="19" type="ORF">CY0110_08401</name>
</gene>
<dbReference type="GO" id="GO:0051539">
    <property type="term" value="F:4 iron, 4 sulfur cluster binding"/>
    <property type="evidence" value="ECO:0007669"/>
    <property type="project" value="UniProtKB-KW"/>
</dbReference>
<keyword evidence="5 15" id="KW-0004">4Fe-4S</keyword>
<dbReference type="PANTHER" id="PTHR13932:SF6">
    <property type="entry name" value="OXYGEN-INDEPENDENT COPROPORPHYRINOGEN III OXIDASE"/>
    <property type="match status" value="1"/>
</dbReference>
<dbReference type="Gene3D" id="1.10.10.920">
    <property type="match status" value="1"/>
</dbReference>
<feature type="binding site" evidence="16">
    <location>
        <position position="117"/>
    </location>
    <ligand>
        <name>S-adenosyl-L-methionine</name>
        <dbReference type="ChEBI" id="CHEBI:59789"/>
        <label>1</label>
    </ligand>
</feature>
<keyword evidence="10 15" id="KW-0408">Iron</keyword>
<dbReference type="NCBIfam" id="TIGR00538">
    <property type="entry name" value="hemN"/>
    <property type="match status" value="1"/>
</dbReference>
<feature type="binding site" evidence="16">
    <location>
        <begin position="72"/>
        <end position="74"/>
    </location>
    <ligand>
        <name>S-adenosyl-L-methionine</name>
        <dbReference type="ChEBI" id="CHEBI:59789"/>
        <label>2</label>
    </ligand>
</feature>
<proteinExistence type="inferred from homology"/>